<dbReference type="Pfam" id="PF00155">
    <property type="entry name" value="Aminotran_1_2"/>
    <property type="match status" value="1"/>
</dbReference>
<accession>A0A0K6IN74</accession>
<dbReference type="Gene3D" id="3.40.640.10">
    <property type="entry name" value="Type I PLP-dependent aspartate aminotransferase-like (Major domain)"/>
    <property type="match status" value="1"/>
</dbReference>
<dbReference type="Gene3D" id="3.90.1150.10">
    <property type="entry name" value="Aspartate Aminotransferase, domain 1"/>
    <property type="match status" value="1"/>
</dbReference>
<dbReference type="EMBL" id="CYHG01000007">
    <property type="protein sequence ID" value="CUB04541.1"/>
    <property type="molecule type" value="Genomic_DNA"/>
</dbReference>
<keyword evidence="6" id="KW-0238">DNA-binding</keyword>
<feature type="domain" description="Aminotransferase class I/classII large" evidence="5">
    <location>
        <begin position="49"/>
        <end position="361"/>
    </location>
</feature>
<protein>
    <submittedName>
        <fullName evidence="6">DNA-binding transcriptional regulator, MocR family, contains an aminotransferase domain</fullName>
    </submittedName>
</protein>
<dbReference type="CDD" id="cd00609">
    <property type="entry name" value="AAT_like"/>
    <property type="match status" value="1"/>
</dbReference>
<dbReference type="Proteomes" id="UP000182769">
    <property type="component" value="Unassembled WGS sequence"/>
</dbReference>
<evidence type="ECO:0000256" key="1">
    <source>
        <dbReference type="ARBA" id="ARBA00001933"/>
    </source>
</evidence>
<keyword evidence="3 6" id="KW-0808">Transferase</keyword>
<keyword evidence="2 6" id="KW-0032">Aminotransferase</keyword>
<dbReference type="SUPFAM" id="SSF53383">
    <property type="entry name" value="PLP-dependent transferases"/>
    <property type="match status" value="1"/>
</dbReference>
<evidence type="ECO:0000313" key="6">
    <source>
        <dbReference type="EMBL" id="CUB04541.1"/>
    </source>
</evidence>
<dbReference type="OrthoDB" id="9802328at2"/>
<evidence type="ECO:0000259" key="5">
    <source>
        <dbReference type="Pfam" id="PF00155"/>
    </source>
</evidence>
<dbReference type="STRING" id="1137284.GCA_001418205_02410"/>
<evidence type="ECO:0000256" key="4">
    <source>
        <dbReference type="ARBA" id="ARBA00022898"/>
    </source>
</evidence>
<sequence length="385" mass="42192">MKIARSLQSLKPSYIREILAAAKAPHMISLAGGLPAEDTFPMHILAPIMTQLARLPSLFQYGPTQGYGPLLAYCDQHFAYQPTHTSLITTGSQQGLDLIARAYLDAGDAIVMEAPSYLGALQVFELAQARILPVAQTSTGPDLTQLEAYFAKHSPKLFYAVPDFHNPTGVCWSHATREHVATLCQRYGVVLLEDAPYRELRFSGESLPMVSELCPEQAVVLRSFSKYVSPGMRVGVITGPERFICPLITLKQAADLHSSVPMQALLLETLMYSDFPQHLQAIRTLYQVRYQVLTGALAEQLPQCAATPIDGGMFVWLTLPRCDVEQLAAHLLQQGVAVVPGSVFYPADVDAPPCCAVRLNFTHAEPDTLVEGVSRMADVFAHIQE</sequence>
<dbReference type="GO" id="GO:1901605">
    <property type="term" value="P:alpha-amino acid metabolic process"/>
    <property type="evidence" value="ECO:0007669"/>
    <property type="project" value="TreeGrafter"/>
</dbReference>
<proteinExistence type="predicted"/>
<dbReference type="InterPro" id="IPR050859">
    <property type="entry name" value="Class-I_PLP-dep_aminotransf"/>
</dbReference>
<evidence type="ECO:0000256" key="3">
    <source>
        <dbReference type="ARBA" id="ARBA00022679"/>
    </source>
</evidence>
<evidence type="ECO:0000313" key="7">
    <source>
        <dbReference type="Proteomes" id="UP000182769"/>
    </source>
</evidence>
<dbReference type="GO" id="GO:0030170">
    <property type="term" value="F:pyridoxal phosphate binding"/>
    <property type="evidence" value="ECO:0007669"/>
    <property type="project" value="InterPro"/>
</dbReference>
<dbReference type="AlphaFoldDB" id="A0A0K6IN74"/>
<keyword evidence="4" id="KW-0663">Pyridoxal phosphate</keyword>
<dbReference type="InterPro" id="IPR015422">
    <property type="entry name" value="PyrdxlP-dep_Trfase_small"/>
</dbReference>
<gene>
    <name evidence="6" type="ORF">Ga0061065_107115</name>
</gene>
<dbReference type="RefSeq" id="WP_055463486.1">
    <property type="nucleotide sequence ID" value="NZ_CYHG01000007.1"/>
</dbReference>
<evidence type="ECO:0000256" key="2">
    <source>
        <dbReference type="ARBA" id="ARBA00022576"/>
    </source>
</evidence>
<dbReference type="PANTHER" id="PTHR42790">
    <property type="entry name" value="AMINOTRANSFERASE"/>
    <property type="match status" value="1"/>
</dbReference>
<dbReference type="InterPro" id="IPR015424">
    <property type="entry name" value="PyrdxlP-dep_Trfase"/>
</dbReference>
<dbReference type="GO" id="GO:0008483">
    <property type="term" value="F:transaminase activity"/>
    <property type="evidence" value="ECO:0007669"/>
    <property type="project" value="UniProtKB-KW"/>
</dbReference>
<dbReference type="InterPro" id="IPR015421">
    <property type="entry name" value="PyrdxlP-dep_Trfase_major"/>
</dbReference>
<keyword evidence="7" id="KW-1185">Reference proteome</keyword>
<reference evidence="7" key="1">
    <citation type="submission" date="2015-08" db="EMBL/GenBank/DDBJ databases">
        <authorList>
            <person name="Varghese N."/>
        </authorList>
    </citation>
    <scope>NUCLEOTIDE SEQUENCE [LARGE SCALE GENOMIC DNA]</scope>
    <source>
        <strain evidence="7">JCM 18476</strain>
    </source>
</reference>
<dbReference type="GO" id="GO:0003677">
    <property type="term" value="F:DNA binding"/>
    <property type="evidence" value="ECO:0007669"/>
    <property type="project" value="UniProtKB-KW"/>
</dbReference>
<organism evidence="6 7">
    <name type="scientific">Marinomonas fungiae</name>
    <dbReference type="NCBI Taxonomy" id="1137284"/>
    <lineage>
        <taxon>Bacteria</taxon>
        <taxon>Pseudomonadati</taxon>
        <taxon>Pseudomonadota</taxon>
        <taxon>Gammaproteobacteria</taxon>
        <taxon>Oceanospirillales</taxon>
        <taxon>Oceanospirillaceae</taxon>
        <taxon>Marinomonas</taxon>
    </lineage>
</organism>
<dbReference type="PANTHER" id="PTHR42790:SF19">
    <property type="entry name" value="KYNURENINE_ALPHA-AMINOADIPATE AMINOTRANSFERASE, MITOCHONDRIAL"/>
    <property type="match status" value="1"/>
</dbReference>
<name>A0A0K6IN74_9GAMM</name>
<dbReference type="InterPro" id="IPR004839">
    <property type="entry name" value="Aminotransferase_I/II_large"/>
</dbReference>
<comment type="cofactor">
    <cofactor evidence="1">
        <name>pyridoxal 5'-phosphate</name>
        <dbReference type="ChEBI" id="CHEBI:597326"/>
    </cofactor>
</comment>